<dbReference type="InterPro" id="IPR039846">
    <property type="entry name" value="ZCCHC4"/>
</dbReference>
<keyword evidence="3" id="KW-0489">Methyltransferase</keyword>
<evidence type="ECO:0000256" key="9">
    <source>
        <dbReference type="PROSITE-ProRule" id="PRU00047"/>
    </source>
</evidence>
<keyword evidence="5" id="KW-0949">S-adenosyl-L-methionine</keyword>
<dbReference type="PANTHER" id="PTHR13493:SF3">
    <property type="entry name" value="RRNA N6-ADENOSINE-METHYLTRANSFERASE ZCCHC4"/>
    <property type="match status" value="1"/>
</dbReference>
<dbReference type="InterPro" id="IPR001878">
    <property type="entry name" value="Znf_CCHC"/>
</dbReference>
<dbReference type="InterPro" id="IPR010666">
    <property type="entry name" value="Znf_GRF"/>
</dbReference>
<dbReference type="RefSeq" id="XP_014661983.1">
    <property type="nucleotide sequence ID" value="XM_014806497.1"/>
</dbReference>
<dbReference type="Pfam" id="PF10237">
    <property type="entry name" value="N6-adenineMlase"/>
    <property type="match status" value="1"/>
</dbReference>
<evidence type="ECO:0000256" key="3">
    <source>
        <dbReference type="ARBA" id="ARBA00022603"/>
    </source>
</evidence>
<name>A0ABM1DPW2_PRICU</name>
<dbReference type="PROSITE" id="PS50158">
    <property type="entry name" value="ZF_CCHC"/>
    <property type="match status" value="1"/>
</dbReference>
<dbReference type="PROSITE" id="PS51270">
    <property type="entry name" value="ZF_CTCHY"/>
    <property type="match status" value="1"/>
</dbReference>
<comment type="subcellular location">
    <subcellularLocation>
        <location evidence="1">Cytoplasm</location>
    </subcellularLocation>
</comment>
<keyword evidence="6" id="KW-0479">Metal-binding</keyword>
<dbReference type="Pfam" id="PF06839">
    <property type="entry name" value="Zn_ribbon_GRF"/>
    <property type="match status" value="1"/>
</dbReference>
<evidence type="ECO:0000256" key="1">
    <source>
        <dbReference type="ARBA" id="ARBA00004496"/>
    </source>
</evidence>
<gene>
    <name evidence="15" type="primary">LOC106805031</name>
</gene>
<feature type="compositionally biased region" description="Basic residues" evidence="10">
    <location>
        <begin position="438"/>
        <end position="459"/>
    </location>
</feature>
<evidence type="ECO:0000256" key="4">
    <source>
        <dbReference type="ARBA" id="ARBA00022679"/>
    </source>
</evidence>
<evidence type="ECO:0000256" key="7">
    <source>
        <dbReference type="ARBA" id="ARBA00022771"/>
    </source>
</evidence>
<evidence type="ECO:0000259" key="11">
    <source>
        <dbReference type="PROSITE" id="PS50158"/>
    </source>
</evidence>
<evidence type="ECO:0000256" key="5">
    <source>
        <dbReference type="ARBA" id="ARBA00022691"/>
    </source>
</evidence>
<evidence type="ECO:0000256" key="10">
    <source>
        <dbReference type="SAM" id="MobiDB-lite"/>
    </source>
</evidence>
<feature type="region of interest" description="Disordered" evidence="10">
    <location>
        <begin position="432"/>
        <end position="459"/>
    </location>
</feature>
<sequence>MNQPSNSGVLVVSVDWDCHPSCQHGPTVLFQRYTKDNSTSRQFYACSACRDRKDCSFFQWADDKLSCERLAMRKQVSEAFHSEKSMQEEQQLILRKCLDSKDYQNKYCTTCGLLLPPGECLNHVNHNVKNVSVSDLTQPTAIIRAHTNNKMEAQYFFSRQTLSFLMATFKELSIDSVLCIGTPTIHEVCVNQGVISSYLLDIDQRYEQFYPVNKFSRFNMFNRHFFNGEKGADNVDLILHKQNLAIIIDPPFGGLAELLGGTLQHFMKRWKTLHAREKRELPIFWVFPYFLEEKVKENLPNVVMLDYVVDYANHSSFKSDKKRKSPVRIFTNVCAERIALPKEQGYCYCNECHRWVTSENKHCSVCNVCPSKDGNPWKHCFKCSKCVKGSREHCDTCQHCVLPKHICGELAKSKAGCHMCGDIGHKKRDCPKVTAASHRGKWKKRSLGQKKGNAKKMKR</sequence>
<dbReference type="InterPro" id="IPR041370">
    <property type="entry name" value="Mlase_EEF1AKMT1/ZCCHC4"/>
</dbReference>
<keyword evidence="7 9" id="KW-0863">Zinc-finger</keyword>
<proteinExistence type="predicted"/>
<dbReference type="GeneID" id="106805031"/>
<keyword evidence="8" id="KW-0862">Zinc</keyword>
<accession>A0ABM1DPW2</accession>
<evidence type="ECO:0000259" key="12">
    <source>
        <dbReference type="PROSITE" id="PS51270"/>
    </source>
</evidence>
<dbReference type="SMART" id="SM00343">
    <property type="entry name" value="ZnF_C2HC"/>
    <property type="match status" value="1"/>
</dbReference>
<protein>
    <submittedName>
        <fullName evidence="15">Zinc finger CCHC domain-containing protein 4-like</fullName>
    </submittedName>
</protein>
<organism evidence="14 15">
    <name type="scientific">Priapulus caudatus</name>
    <name type="common">Priapulid worm</name>
    <dbReference type="NCBI Taxonomy" id="37621"/>
    <lineage>
        <taxon>Eukaryota</taxon>
        <taxon>Metazoa</taxon>
        <taxon>Ecdysozoa</taxon>
        <taxon>Scalidophora</taxon>
        <taxon>Priapulida</taxon>
        <taxon>Priapulimorpha</taxon>
        <taxon>Priapulimorphida</taxon>
        <taxon>Priapulidae</taxon>
        <taxon>Priapulus</taxon>
    </lineage>
</organism>
<evidence type="ECO:0000256" key="2">
    <source>
        <dbReference type="ARBA" id="ARBA00022490"/>
    </source>
</evidence>
<dbReference type="PROSITE" id="PS51999">
    <property type="entry name" value="ZF_GRF"/>
    <property type="match status" value="1"/>
</dbReference>
<reference evidence="15" key="1">
    <citation type="submission" date="2025-08" db="UniProtKB">
        <authorList>
            <consortium name="RefSeq"/>
        </authorList>
    </citation>
    <scope>IDENTIFICATION</scope>
</reference>
<keyword evidence="2" id="KW-0963">Cytoplasm</keyword>
<dbReference type="PANTHER" id="PTHR13493">
    <property type="entry name" value="ZINC FINGER CCHC DOMAIN-CONTAINING"/>
    <property type="match status" value="1"/>
</dbReference>
<evidence type="ECO:0000256" key="8">
    <source>
        <dbReference type="ARBA" id="ARBA00022833"/>
    </source>
</evidence>
<keyword evidence="14" id="KW-1185">Reference proteome</keyword>
<evidence type="ECO:0000313" key="14">
    <source>
        <dbReference type="Proteomes" id="UP000695022"/>
    </source>
</evidence>
<keyword evidence="4" id="KW-0808">Transferase</keyword>
<feature type="domain" description="CTCHY-type" evidence="12">
    <location>
        <begin position="344"/>
        <end position="405"/>
    </location>
</feature>
<dbReference type="PROSITE" id="PS50216">
    <property type="entry name" value="DHHC"/>
    <property type="match status" value="1"/>
</dbReference>
<evidence type="ECO:0000313" key="15">
    <source>
        <dbReference type="RefSeq" id="XP_014661983.1"/>
    </source>
</evidence>
<dbReference type="Proteomes" id="UP000695022">
    <property type="component" value="Unplaced"/>
</dbReference>
<dbReference type="InterPro" id="IPR017921">
    <property type="entry name" value="Znf_CTCHY"/>
</dbReference>
<feature type="domain" description="CCHC-type" evidence="11">
    <location>
        <begin position="417"/>
        <end position="432"/>
    </location>
</feature>
<evidence type="ECO:0000256" key="6">
    <source>
        <dbReference type="ARBA" id="ARBA00022723"/>
    </source>
</evidence>
<feature type="domain" description="GRF-type" evidence="13">
    <location>
        <begin position="22"/>
        <end position="64"/>
    </location>
</feature>
<evidence type="ECO:0000259" key="13">
    <source>
        <dbReference type="PROSITE" id="PS51999"/>
    </source>
</evidence>